<reference evidence="1" key="1">
    <citation type="submission" date="2023-04" db="EMBL/GenBank/DDBJ databases">
        <title>Draft Genome sequencing of Naganishia species isolated from polar environments using Oxford Nanopore Technology.</title>
        <authorList>
            <person name="Leo P."/>
            <person name="Venkateswaran K."/>
        </authorList>
    </citation>
    <scope>NUCLEOTIDE SEQUENCE</scope>
    <source>
        <strain evidence="1">MNA-CCFEE 5425</strain>
    </source>
</reference>
<dbReference type="Proteomes" id="UP001243375">
    <property type="component" value="Unassembled WGS sequence"/>
</dbReference>
<dbReference type="EMBL" id="JASBWU010000007">
    <property type="protein sequence ID" value="KAJ9120051.1"/>
    <property type="molecule type" value="Genomic_DNA"/>
</dbReference>
<accession>A0ACC2X8U1</accession>
<organism evidence="1 2">
    <name type="scientific">Naganishia vaughanmartiniae</name>
    <dbReference type="NCBI Taxonomy" id="1424756"/>
    <lineage>
        <taxon>Eukaryota</taxon>
        <taxon>Fungi</taxon>
        <taxon>Dikarya</taxon>
        <taxon>Basidiomycota</taxon>
        <taxon>Agaricomycotina</taxon>
        <taxon>Tremellomycetes</taxon>
        <taxon>Filobasidiales</taxon>
        <taxon>Filobasidiaceae</taxon>
        <taxon>Naganishia</taxon>
    </lineage>
</organism>
<sequence>MELAVLGLRPTRENCGISEDLWTTDESIQQRMNVWIKITKLTEKVLAGDQIAENKEEDTIPGDSNIITPPTSPVNWDRFPSLSPLPPIRHANPAILELIRLREEKDERREHLRVEEMTDPWMAPNGSTPL</sequence>
<comment type="caution">
    <text evidence="1">The sequence shown here is derived from an EMBL/GenBank/DDBJ whole genome shotgun (WGS) entry which is preliminary data.</text>
</comment>
<proteinExistence type="predicted"/>
<protein>
    <submittedName>
        <fullName evidence="1">Uncharacterized protein</fullName>
    </submittedName>
</protein>
<gene>
    <name evidence="1" type="ORF">QFC22_002948</name>
</gene>
<evidence type="ECO:0000313" key="1">
    <source>
        <dbReference type="EMBL" id="KAJ9120051.1"/>
    </source>
</evidence>
<keyword evidence="2" id="KW-1185">Reference proteome</keyword>
<name>A0ACC2X8U1_9TREE</name>
<evidence type="ECO:0000313" key="2">
    <source>
        <dbReference type="Proteomes" id="UP001243375"/>
    </source>
</evidence>